<dbReference type="SUPFAM" id="SSF55608">
    <property type="entry name" value="Homing endonucleases"/>
    <property type="match status" value="1"/>
</dbReference>
<evidence type="ECO:0000256" key="2">
    <source>
        <dbReference type="ARBA" id="ARBA00023128"/>
    </source>
</evidence>
<accession>A0A1D8GYK8</accession>
<evidence type="ECO:0000256" key="3">
    <source>
        <dbReference type="SAM" id="Phobius"/>
    </source>
</evidence>
<feature type="transmembrane region" description="Helical" evidence="3">
    <location>
        <begin position="7"/>
        <end position="24"/>
    </location>
</feature>
<dbReference type="GO" id="GO:0004519">
    <property type="term" value="F:endonuclease activity"/>
    <property type="evidence" value="ECO:0007669"/>
    <property type="project" value="InterPro"/>
</dbReference>
<comment type="subcellular location">
    <subcellularLocation>
        <location evidence="1">Mitochondrion</location>
    </subcellularLocation>
</comment>
<keyword evidence="3" id="KW-0472">Membrane</keyword>
<geneLocation type="mitochondrion" evidence="5"/>
<evidence type="ECO:0000313" key="5">
    <source>
        <dbReference type="EMBL" id="AOT85162.1"/>
    </source>
</evidence>
<gene>
    <name evidence="5" type="primary">Orf1</name>
</gene>
<dbReference type="AlphaFoldDB" id="A0A1D8GYK8"/>
<dbReference type="PANTHER" id="PTHR36181:SF2">
    <property type="entry name" value="INTRON-ENCODED ENDONUCLEASE AI3-RELATED"/>
    <property type="match status" value="1"/>
</dbReference>
<proteinExistence type="predicted"/>
<name>A0A1D8GYK8_9SACH</name>
<dbReference type="InterPro" id="IPR051289">
    <property type="entry name" value="LAGLIDADG_Endonuclease"/>
</dbReference>
<evidence type="ECO:0000259" key="4">
    <source>
        <dbReference type="Pfam" id="PF00961"/>
    </source>
</evidence>
<protein>
    <submittedName>
        <fullName evidence="5">Orf1p</fullName>
    </submittedName>
</protein>
<dbReference type="InterPro" id="IPR027434">
    <property type="entry name" value="Homing_endonucl"/>
</dbReference>
<sequence length="234" mass="28400">MIKWTMINMNLLLMFLMIMNNLIFKNNNNNNYNNITTYNRNMELYSIQSPYMKNMNIIKRGYHTSLNNKLIIVQKKNNEDNLKMNNLEMENFYKWLVGFTDGDGSFYMKGTEKDLKFFYGFHLHKDDISCLEHMKKYLKMTNNINIRETSIQLTMTKKQWMNDNLLPIFDKYPCMTIKYYSYMKWKEGLMKSLNKVSSNKELMEYKTLINNYEIIKDMKIPYNHMNDHWILGFL</sequence>
<evidence type="ECO:0000256" key="1">
    <source>
        <dbReference type="ARBA" id="ARBA00004173"/>
    </source>
</evidence>
<dbReference type="EMBL" id="KX657744">
    <property type="protein sequence ID" value="AOT85162.1"/>
    <property type="molecule type" value="Genomic_DNA"/>
</dbReference>
<keyword evidence="3" id="KW-0812">Transmembrane</keyword>
<feature type="domain" description="Homing endonuclease LAGLIDADG" evidence="4">
    <location>
        <begin position="96"/>
        <end position="187"/>
    </location>
</feature>
<keyword evidence="3" id="KW-1133">Transmembrane helix</keyword>
<organism evidence="5">
    <name type="scientific">Saccharomyces cariocanus</name>
    <dbReference type="NCBI Taxonomy" id="114526"/>
    <lineage>
        <taxon>Eukaryota</taxon>
        <taxon>Fungi</taxon>
        <taxon>Dikarya</taxon>
        <taxon>Ascomycota</taxon>
        <taxon>Saccharomycotina</taxon>
        <taxon>Saccharomycetes</taxon>
        <taxon>Saccharomycetales</taxon>
        <taxon>Saccharomycetaceae</taxon>
        <taxon>Saccharomyces</taxon>
    </lineage>
</organism>
<reference evidence="5" key="1">
    <citation type="journal article" date="2017" name="DNA Res.">
        <title>The evolutionary history of Saccharomyces species inferred from completed mitochondrial genomes and revision in the 'yeast mitochondrial genetic code'.</title>
        <authorList>
            <person name="Sulo P."/>
            <person name="Szaboova D."/>
            <person name="Bielik P."/>
            <person name="Polakova S."/>
            <person name="Soltys K."/>
            <person name="Jatzova K."/>
            <person name="Szemes T."/>
        </authorList>
    </citation>
    <scope>NUCLEOTIDE SEQUENCE</scope>
    <source>
        <strain evidence="5">CBS 7994</strain>
    </source>
</reference>
<dbReference type="Pfam" id="PF00961">
    <property type="entry name" value="LAGLIDADG_1"/>
    <property type="match status" value="1"/>
</dbReference>
<dbReference type="InterPro" id="IPR004860">
    <property type="entry name" value="LAGLIDADG_dom"/>
</dbReference>
<dbReference type="PANTHER" id="PTHR36181">
    <property type="entry name" value="INTRON-ENCODED ENDONUCLEASE AI3-RELATED"/>
    <property type="match status" value="1"/>
</dbReference>
<keyword evidence="2 5" id="KW-0496">Mitochondrion</keyword>
<dbReference type="RefSeq" id="YP_009310841.1">
    <property type="nucleotide sequence ID" value="NC_031514.1"/>
</dbReference>
<dbReference type="GO" id="GO:0005739">
    <property type="term" value="C:mitochondrion"/>
    <property type="evidence" value="ECO:0007669"/>
    <property type="project" value="UniProtKB-SubCell"/>
</dbReference>
<dbReference type="Gene3D" id="3.10.28.10">
    <property type="entry name" value="Homing endonucleases"/>
    <property type="match status" value="1"/>
</dbReference>